<name>A0A5B7F823_PORTR</name>
<gene>
    <name evidence="2" type="ORF">E2C01_034968</name>
</gene>
<evidence type="ECO:0000256" key="1">
    <source>
        <dbReference type="SAM" id="MobiDB-lite"/>
    </source>
</evidence>
<evidence type="ECO:0000313" key="3">
    <source>
        <dbReference type="Proteomes" id="UP000324222"/>
    </source>
</evidence>
<reference evidence="2 3" key="1">
    <citation type="submission" date="2019-05" db="EMBL/GenBank/DDBJ databases">
        <title>Another draft genome of Portunus trituberculatus and its Hox gene families provides insights of decapod evolution.</title>
        <authorList>
            <person name="Jeong J.-H."/>
            <person name="Song I."/>
            <person name="Kim S."/>
            <person name="Choi T."/>
            <person name="Kim D."/>
            <person name="Ryu S."/>
            <person name="Kim W."/>
        </authorList>
    </citation>
    <scope>NUCLEOTIDE SEQUENCE [LARGE SCALE GENOMIC DNA]</scope>
    <source>
        <tissue evidence="2">Muscle</tissue>
    </source>
</reference>
<keyword evidence="3" id="KW-1185">Reference proteome</keyword>
<feature type="region of interest" description="Disordered" evidence="1">
    <location>
        <begin position="160"/>
        <end position="187"/>
    </location>
</feature>
<sequence length="201" mass="22735">MDEDDRYGWAGVCVCRSSKDTPTHPHIYTPTAHHNPNTQRQEQTSSNIYGDKVLNSHARVLHLIPDSQWRRNLSRTSVHHVANKVREALAGTGVQGSLFSHVSASFISALYPLSEGQYSLVVLVKARHRREKHRGATTAQEPQARRWYPLATRSLLTAQRVPSGGRRAEDAQRRGKPMLPRTSRSHVSERKHIGQIFMFST</sequence>
<dbReference type="AlphaFoldDB" id="A0A5B7F823"/>
<feature type="region of interest" description="Disordered" evidence="1">
    <location>
        <begin position="23"/>
        <end position="44"/>
    </location>
</feature>
<comment type="caution">
    <text evidence="2">The sequence shown here is derived from an EMBL/GenBank/DDBJ whole genome shotgun (WGS) entry which is preliminary data.</text>
</comment>
<protein>
    <submittedName>
        <fullName evidence="2">Uncharacterized protein</fullName>
    </submittedName>
</protein>
<organism evidence="2 3">
    <name type="scientific">Portunus trituberculatus</name>
    <name type="common">Swimming crab</name>
    <name type="synonym">Neptunus trituberculatus</name>
    <dbReference type="NCBI Taxonomy" id="210409"/>
    <lineage>
        <taxon>Eukaryota</taxon>
        <taxon>Metazoa</taxon>
        <taxon>Ecdysozoa</taxon>
        <taxon>Arthropoda</taxon>
        <taxon>Crustacea</taxon>
        <taxon>Multicrustacea</taxon>
        <taxon>Malacostraca</taxon>
        <taxon>Eumalacostraca</taxon>
        <taxon>Eucarida</taxon>
        <taxon>Decapoda</taxon>
        <taxon>Pleocyemata</taxon>
        <taxon>Brachyura</taxon>
        <taxon>Eubrachyura</taxon>
        <taxon>Portunoidea</taxon>
        <taxon>Portunidae</taxon>
        <taxon>Portuninae</taxon>
        <taxon>Portunus</taxon>
    </lineage>
</organism>
<proteinExistence type="predicted"/>
<evidence type="ECO:0000313" key="2">
    <source>
        <dbReference type="EMBL" id="MPC41379.1"/>
    </source>
</evidence>
<dbReference type="Proteomes" id="UP000324222">
    <property type="component" value="Unassembled WGS sequence"/>
</dbReference>
<feature type="compositionally biased region" description="Polar residues" evidence="1">
    <location>
        <begin position="32"/>
        <end position="44"/>
    </location>
</feature>
<accession>A0A5B7F823</accession>
<dbReference type="EMBL" id="VSRR010005035">
    <property type="protein sequence ID" value="MPC41379.1"/>
    <property type="molecule type" value="Genomic_DNA"/>
</dbReference>